<keyword evidence="3" id="KW-1185">Reference proteome</keyword>
<evidence type="ECO:0000313" key="2">
    <source>
        <dbReference type="EMBL" id="MCP3730414.1"/>
    </source>
</evidence>
<comment type="caution">
    <text evidence="2">The sequence shown here is derived from an EMBL/GenBank/DDBJ whole genome shotgun (WGS) entry which is preliminary data.</text>
</comment>
<evidence type="ECO:0000256" key="1">
    <source>
        <dbReference type="SAM" id="MobiDB-lite"/>
    </source>
</evidence>
<feature type="region of interest" description="Disordered" evidence="1">
    <location>
        <begin position="13"/>
        <end position="32"/>
    </location>
</feature>
<protein>
    <submittedName>
        <fullName evidence="2">Uncharacterized protein</fullName>
    </submittedName>
</protein>
<dbReference type="RefSeq" id="WP_254292546.1">
    <property type="nucleotide sequence ID" value="NZ_JAMLDX010000005.1"/>
</dbReference>
<gene>
    <name evidence="2" type="ORF">M9978_08230</name>
</gene>
<dbReference type="EMBL" id="JAMLDX010000005">
    <property type="protein sequence ID" value="MCP3730414.1"/>
    <property type="molecule type" value="Genomic_DNA"/>
</dbReference>
<proteinExistence type="predicted"/>
<reference evidence="2" key="1">
    <citation type="submission" date="2022-05" db="EMBL/GenBank/DDBJ databases">
        <title>Sphingomonas sp. strain MG17 Genome sequencing and assembly.</title>
        <authorList>
            <person name="Kim I."/>
        </authorList>
    </citation>
    <scope>NUCLEOTIDE SEQUENCE</scope>
    <source>
        <strain evidence="2">MG17</strain>
    </source>
</reference>
<evidence type="ECO:0000313" key="3">
    <source>
        <dbReference type="Proteomes" id="UP001139451"/>
    </source>
</evidence>
<dbReference type="Proteomes" id="UP001139451">
    <property type="component" value="Unassembled WGS sequence"/>
</dbReference>
<dbReference type="AlphaFoldDB" id="A0A9X2HMJ5"/>
<sequence length="629" mass="69587">MPDNVTPISEALRNATAAPDFTGTGHEGGGDEPFTLLPPGCPITILGKDGLTVHLIDHNYQLMAMKPREMGKGELTLICGDDDWLMQHYPSFNKADPPQIVGFNQAHVQTAFVKAAAMQGIFSPLGKVFGRGAHRRILDDALVLHLGKRVLLVGAADTKGRKSMTITERKPGVIEDKIYPGLPALSAPAAEPSKRAEAERLQTLFGKWFFFEPEIAPLLLLGWVGQALICGAFGWRAHVWLTGETAAGKSTLQKVIRACLDDWGMFTGDATEAAVRHVLGDDTLPVMIDEAEGDDKPEKQKAMINLARKSSSGDKMHRGSSDQTKGGQEFTVHSSFLFSSILHAPLDPQDRNRFAILAMRQIPEGADEPMLDLKYWGEAGRRMQRRMLEQWPRFDRTLATYKNEIRALGFQGRWRETFGILLACADMLLHDHAPEDAPVHDDELFGRHTRLARMCVPLMERGRQEAEDTTTRCITHLVSSLLPPLAGRHPETVGKWIERAAKPDQIGAFDHDARNKLLSHGLALVNVHQSPKTKKWGADRNATPSQQLYVLIASKSNTQLRKLFEGSKWFDGGWSQALQHAVWKGEDGTLPEPVETRTGIRFRFGPANNDYAIAVPIEALIGPVTGRTE</sequence>
<accession>A0A9X2HMJ5</accession>
<name>A0A9X2HMJ5_9SPHN</name>
<organism evidence="2 3">
    <name type="scientific">Sphingomonas tagetis</name>
    <dbReference type="NCBI Taxonomy" id="2949092"/>
    <lineage>
        <taxon>Bacteria</taxon>
        <taxon>Pseudomonadati</taxon>
        <taxon>Pseudomonadota</taxon>
        <taxon>Alphaproteobacteria</taxon>
        <taxon>Sphingomonadales</taxon>
        <taxon>Sphingomonadaceae</taxon>
        <taxon>Sphingomonas</taxon>
    </lineage>
</organism>